<gene>
    <name evidence="4" type="ORF">CTEN210_15885</name>
</gene>
<keyword evidence="1" id="KW-0479">Metal-binding</keyword>
<keyword evidence="1" id="KW-0862">Zinc</keyword>
<reference evidence="4 5" key="1">
    <citation type="journal article" date="2021" name="Sci. Rep.">
        <title>The genome of the diatom Chaetoceros tenuissimus carries an ancient integrated fragment of an extant virus.</title>
        <authorList>
            <person name="Hongo Y."/>
            <person name="Kimura K."/>
            <person name="Takaki Y."/>
            <person name="Yoshida Y."/>
            <person name="Baba S."/>
            <person name="Kobayashi G."/>
            <person name="Nagasaki K."/>
            <person name="Hano T."/>
            <person name="Tomaru Y."/>
        </authorList>
    </citation>
    <scope>NUCLEOTIDE SEQUENCE [LARGE SCALE GENOMIC DNA]</scope>
    <source>
        <strain evidence="4 5">NIES-3715</strain>
    </source>
</reference>
<dbReference type="Proteomes" id="UP001054902">
    <property type="component" value="Unassembled WGS sequence"/>
</dbReference>
<feature type="domain" description="RING-type" evidence="3">
    <location>
        <begin position="156"/>
        <end position="202"/>
    </location>
</feature>
<proteinExistence type="predicted"/>
<dbReference type="PROSITE" id="PS50089">
    <property type="entry name" value="ZF_RING_2"/>
    <property type="match status" value="1"/>
</dbReference>
<feature type="compositionally biased region" description="Low complexity" evidence="2">
    <location>
        <begin position="14"/>
        <end position="34"/>
    </location>
</feature>
<dbReference type="Gene3D" id="3.30.40.10">
    <property type="entry name" value="Zinc/RING finger domain, C3HC4 (zinc finger)"/>
    <property type="match status" value="1"/>
</dbReference>
<dbReference type="Pfam" id="PF13639">
    <property type="entry name" value="zf-RING_2"/>
    <property type="match status" value="1"/>
</dbReference>
<dbReference type="AlphaFoldDB" id="A0AAD3D7S9"/>
<sequence length="240" mass="27378">MGNVNTRRMNTETSRNPSFESNSNNNEHISNTTNQSSPSHLNGPLLSSAPNSESLFMETILDTTHTPTTFPLSYPRYPRTPSPQIQMSTTLLECPDAPLRPTALDMHTFSPIMHATRRGGRSDTLNLEESVHMTAQRKDEYEKKVKHHANVDNDTCCICQHDNLDKDSKVLTCGHRLHLQCFKDLVQHSRKNGQKLKCPMCRNSILLNKHQQDNVPRCVMVNTHTHRNLDGNDPMYFYHS</sequence>
<comment type="caution">
    <text evidence="4">The sequence shown here is derived from an EMBL/GenBank/DDBJ whole genome shotgun (WGS) entry which is preliminary data.</text>
</comment>
<evidence type="ECO:0000256" key="2">
    <source>
        <dbReference type="SAM" id="MobiDB-lite"/>
    </source>
</evidence>
<dbReference type="SUPFAM" id="SSF57850">
    <property type="entry name" value="RING/U-box"/>
    <property type="match status" value="1"/>
</dbReference>
<keyword evidence="5" id="KW-1185">Reference proteome</keyword>
<dbReference type="InterPro" id="IPR013083">
    <property type="entry name" value="Znf_RING/FYVE/PHD"/>
</dbReference>
<keyword evidence="1" id="KW-0863">Zinc-finger</keyword>
<evidence type="ECO:0000259" key="3">
    <source>
        <dbReference type="PROSITE" id="PS50089"/>
    </source>
</evidence>
<organism evidence="4 5">
    <name type="scientific">Chaetoceros tenuissimus</name>
    <dbReference type="NCBI Taxonomy" id="426638"/>
    <lineage>
        <taxon>Eukaryota</taxon>
        <taxon>Sar</taxon>
        <taxon>Stramenopiles</taxon>
        <taxon>Ochrophyta</taxon>
        <taxon>Bacillariophyta</taxon>
        <taxon>Coscinodiscophyceae</taxon>
        <taxon>Chaetocerotophycidae</taxon>
        <taxon>Chaetocerotales</taxon>
        <taxon>Chaetocerotaceae</taxon>
        <taxon>Chaetoceros</taxon>
    </lineage>
</organism>
<dbReference type="EMBL" id="BLLK01000062">
    <property type="protein sequence ID" value="GFH59409.1"/>
    <property type="molecule type" value="Genomic_DNA"/>
</dbReference>
<accession>A0AAD3D7S9</accession>
<dbReference type="GO" id="GO:0008270">
    <property type="term" value="F:zinc ion binding"/>
    <property type="evidence" value="ECO:0007669"/>
    <property type="project" value="UniProtKB-KW"/>
</dbReference>
<dbReference type="SMART" id="SM00184">
    <property type="entry name" value="RING"/>
    <property type="match status" value="1"/>
</dbReference>
<dbReference type="InterPro" id="IPR001841">
    <property type="entry name" value="Znf_RING"/>
</dbReference>
<evidence type="ECO:0000313" key="4">
    <source>
        <dbReference type="EMBL" id="GFH59409.1"/>
    </source>
</evidence>
<evidence type="ECO:0000256" key="1">
    <source>
        <dbReference type="PROSITE-ProRule" id="PRU00175"/>
    </source>
</evidence>
<feature type="region of interest" description="Disordered" evidence="2">
    <location>
        <begin position="1"/>
        <end position="50"/>
    </location>
</feature>
<name>A0AAD3D7S9_9STRA</name>
<feature type="compositionally biased region" description="Polar residues" evidence="2">
    <location>
        <begin position="1"/>
        <end position="13"/>
    </location>
</feature>
<protein>
    <recommendedName>
        <fullName evidence="3">RING-type domain-containing protein</fullName>
    </recommendedName>
</protein>
<evidence type="ECO:0000313" key="5">
    <source>
        <dbReference type="Proteomes" id="UP001054902"/>
    </source>
</evidence>